<reference evidence="7 8" key="1">
    <citation type="submission" date="2020-10" db="EMBL/GenBank/DDBJ databases">
        <title>ChiBAC.</title>
        <authorList>
            <person name="Zenner C."/>
            <person name="Hitch T.C.A."/>
            <person name="Clavel T."/>
        </authorList>
    </citation>
    <scope>NUCLEOTIDE SEQUENCE [LARGE SCALE GENOMIC DNA]</scope>
    <source>
        <strain evidence="7 8">DSM 109015</strain>
    </source>
</reference>
<evidence type="ECO:0000256" key="6">
    <source>
        <dbReference type="RuleBase" id="RU363041"/>
    </source>
</evidence>
<evidence type="ECO:0000256" key="1">
    <source>
        <dbReference type="ARBA" id="ARBA00004141"/>
    </source>
</evidence>
<feature type="transmembrane region" description="Helical" evidence="6">
    <location>
        <begin position="209"/>
        <end position="229"/>
    </location>
</feature>
<comment type="caution">
    <text evidence="7">The sequence shown here is derived from an EMBL/GenBank/DDBJ whole genome shotgun (WGS) entry which is preliminary data.</text>
</comment>
<dbReference type="Proteomes" id="UP000768567">
    <property type="component" value="Unassembled WGS sequence"/>
</dbReference>
<dbReference type="EMBL" id="JADCKC010000002">
    <property type="protein sequence ID" value="MBE5037338.1"/>
    <property type="molecule type" value="Genomic_DNA"/>
</dbReference>
<dbReference type="PANTHER" id="PTHR43701:SF5">
    <property type="entry name" value="MEMBRANE TRANSPORTER PROTEIN-RELATED"/>
    <property type="match status" value="1"/>
</dbReference>
<keyword evidence="8" id="KW-1185">Reference proteome</keyword>
<keyword evidence="6" id="KW-1003">Cell membrane</keyword>
<evidence type="ECO:0000256" key="5">
    <source>
        <dbReference type="ARBA" id="ARBA00023136"/>
    </source>
</evidence>
<keyword evidence="3 6" id="KW-0812">Transmembrane</keyword>
<feature type="transmembrane region" description="Helical" evidence="6">
    <location>
        <begin position="241"/>
        <end position="262"/>
    </location>
</feature>
<evidence type="ECO:0000256" key="4">
    <source>
        <dbReference type="ARBA" id="ARBA00022989"/>
    </source>
</evidence>
<feature type="transmembrane region" description="Helical" evidence="6">
    <location>
        <begin position="139"/>
        <end position="172"/>
    </location>
</feature>
<gene>
    <name evidence="7" type="ORF">INF35_06050</name>
</gene>
<keyword evidence="4 6" id="KW-1133">Transmembrane helix</keyword>
<evidence type="ECO:0000256" key="3">
    <source>
        <dbReference type="ARBA" id="ARBA00022692"/>
    </source>
</evidence>
<feature type="transmembrane region" description="Helical" evidence="6">
    <location>
        <begin position="40"/>
        <end position="60"/>
    </location>
</feature>
<evidence type="ECO:0000313" key="8">
    <source>
        <dbReference type="Proteomes" id="UP000768567"/>
    </source>
</evidence>
<protein>
    <recommendedName>
        <fullName evidence="6">Probable membrane transporter protein</fullName>
    </recommendedName>
</protein>
<dbReference type="InterPro" id="IPR002781">
    <property type="entry name" value="TM_pro_TauE-like"/>
</dbReference>
<organism evidence="7 8">
    <name type="scientific">Gemmiger gallinarum</name>
    <dbReference type="NCBI Taxonomy" id="2779354"/>
    <lineage>
        <taxon>Bacteria</taxon>
        <taxon>Bacillati</taxon>
        <taxon>Bacillota</taxon>
        <taxon>Clostridia</taxon>
        <taxon>Eubacteriales</taxon>
        <taxon>Gemmiger</taxon>
    </lineage>
</organism>
<dbReference type="RefSeq" id="WP_193500630.1">
    <property type="nucleotide sequence ID" value="NZ_JADCKC010000002.1"/>
</dbReference>
<comment type="subcellular location">
    <subcellularLocation>
        <location evidence="6">Cell membrane</location>
        <topology evidence="6">Multi-pass membrane protein</topology>
    </subcellularLocation>
    <subcellularLocation>
        <location evidence="1">Membrane</location>
        <topology evidence="1">Multi-pass membrane protein</topology>
    </subcellularLocation>
</comment>
<feature type="transmembrane region" description="Helical" evidence="6">
    <location>
        <begin position="6"/>
        <end position="28"/>
    </location>
</feature>
<name>A0ABR9R2F6_9FIRM</name>
<keyword evidence="5 6" id="KW-0472">Membrane</keyword>
<proteinExistence type="inferred from homology"/>
<feature type="transmembrane region" description="Helical" evidence="6">
    <location>
        <begin position="75"/>
        <end position="96"/>
    </location>
</feature>
<evidence type="ECO:0000313" key="7">
    <source>
        <dbReference type="EMBL" id="MBE5037338.1"/>
    </source>
</evidence>
<accession>A0ABR9R2F6</accession>
<feature type="transmembrane region" description="Helical" evidence="6">
    <location>
        <begin position="108"/>
        <end position="127"/>
    </location>
</feature>
<comment type="similarity">
    <text evidence="2 6">Belongs to the 4-toluene sulfonate uptake permease (TSUP) (TC 2.A.102) family.</text>
</comment>
<sequence length="265" mass="27830">MEQILFFVVSLLASVAGAICGIGGGVIIKPVLDMAHLADVSTISFLSGCTVLSMSCYSVGKSMLAKDSSVDLKSGTYLAVGAAIGGVCGQQLFALVRSLFENQNTVGAVQAACLFLITLGTLIYTIRKAGIRTLNVQGLVPSVLIGLALGIMSSFLGIGGGPINLVVLGYFFSMQTKTAAQNSLYIILFSQITNLLTTIVAGNVPDFEILTLVLMVCGGIGGGMIGRFFSRRMDNRAVDKLFIGLMIVIMGISVWNTCRYSGIVM</sequence>
<dbReference type="InterPro" id="IPR051598">
    <property type="entry name" value="TSUP/Inactive_protease-like"/>
</dbReference>
<dbReference type="Pfam" id="PF01925">
    <property type="entry name" value="TauE"/>
    <property type="match status" value="1"/>
</dbReference>
<evidence type="ECO:0000256" key="2">
    <source>
        <dbReference type="ARBA" id="ARBA00009142"/>
    </source>
</evidence>
<dbReference type="PANTHER" id="PTHR43701">
    <property type="entry name" value="MEMBRANE TRANSPORTER PROTEIN MJ0441-RELATED"/>
    <property type="match status" value="1"/>
</dbReference>